<dbReference type="Proteomes" id="UP000266376">
    <property type="component" value="Unassembled WGS sequence"/>
</dbReference>
<dbReference type="AlphaFoldDB" id="A0A395XJX6"/>
<dbReference type="EMBL" id="QSAJ01000070">
    <property type="protein sequence ID" value="RGW47020.1"/>
    <property type="molecule type" value="Genomic_DNA"/>
</dbReference>
<evidence type="ECO:0000256" key="3">
    <source>
        <dbReference type="ARBA" id="ARBA00022857"/>
    </source>
</evidence>
<gene>
    <name evidence="10 14" type="primary">aroE</name>
    <name evidence="15" type="ORF">DW054_14655</name>
    <name evidence="14" type="ORF">DWV67_15725</name>
    <name evidence="16" type="ORF">DWZ24_13335</name>
</gene>
<dbReference type="UniPathway" id="UPA00053">
    <property type="reaction ID" value="UER00087"/>
</dbReference>
<feature type="binding site" evidence="10">
    <location>
        <position position="109"/>
    </location>
    <ligand>
        <name>shikimate</name>
        <dbReference type="ChEBI" id="CHEBI:36208"/>
    </ligand>
</feature>
<feature type="binding site" evidence="10">
    <location>
        <position position="94"/>
    </location>
    <ligand>
        <name>shikimate</name>
        <dbReference type="ChEBI" id="CHEBI:36208"/>
    </ligand>
</feature>
<dbReference type="InterPro" id="IPR022893">
    <property type="entry name" value="Shikimate_DH_fam"/>
</dbReference>
<dbReference type="InterPro" id="IPR006151">
    <property type="entry name" value="Shikm_DH/Glu-tRNA_Rdtase"/>
</dbReference>
<dbReference type="InterPro" id="IPR046346">
    <property type="entry name" value="Aminoacid_DH-like_N_sf"/>
</dbReference>
<sequence>MEKRISGTTTLLALIGSPVGHSGSPAMHNYSFEKLGLDYAYMAFEIKEDQVGEFLDAARLLKIRGFNVTMPCKMEVARQVDELSPAAQIMGASNTVVNENGKLIGHNTDGAGFVKNLEEHGVSVKDKTITLMGGGGAGTAIFVQLALDGASKIHVFNRKGANFEKLEKIAKKILEFAPECKIQVCDMADKKALYKSIGESDILVNATNVGMKPNEKGTMIQDTSVYREDLVVAEIIYNPKETRMMREAKEAGVKCVVGGKGMLLWQGAEAFRLFTSQEMPVEDVKAKFFAQ</sequence>
<dbReference type="SUPFAM" id="SSF51735">
    <property type="entry name" value="NAD(P)-binding Rossmann-fold domains"/>
    <property type="match status" value="1"/>
</dbReference>
<keyword evidence="5 10" id="KW-0057">Aromatic amino acid biosynthesis</keyword>
<dbReference type="GO" id="GO:0004764">
    <property type="term" value="F:shikimate 3-dehydrogenase (NADP+) activity"/>
    <property type="evidence" value="ECO:0007669"/>
    <property type="project" value="UniProtKB-UniRule"/>
</dbReference>
<reference evidence="17 18" key="1">
    <citation type="submission" date="2018-08" db="EMBL/GenBank/DDBJ databases">
        <title>A genome reference for cultivated species of the human gut microbiota.</title>
        <authorList>
            <person name="Zou Y."/>
            <person name="Xue W."/>
            <person name="Luo G."/>
        </authorList>
    </citation>
    <scope>NUCLEOTIDE SEQUENCE [LARGE SCALE GENOMIC DNA]</scope>
    <source>
        <strain evidence="14 17">AF12-11</strain>
        <strain evidence="16 19">AF31-13BH</strain>
        <strain evidence="15 18">AF42-21</strain>
    </source>
</reference>
<feature type="active site" description="Proton acceptor" evidence="10">
    <location>
        <position position="73"/>
    </location>
</feature>
<evidence type="ECO:0000256" key="10">
    <source>
        <dbReference type="HAMAP-Rule" id="MF_00222"/>
    </source>
</evidence>
<dbReference type="Proteomes" id="UP000284152">
    <property type="component" value="Unassembled WGS sequence"/>
</dbReference>
<dbReference type="SUPFAM" id="SSF53223">
    <property type="entry name" value="Aminoacid dehydrogenase-like, N-terminal domain"/>
    <property type="match status" value="1"/>
</dbReference>
<evidence type="ECO:0000256" key="4">
    <source>
        <dbReference type="ARBA" id="ARBA00023002"/>
    </source>
</evidence>
<evidence type="ECO:0000313" key="16">
    <source>
        <dbReference type="EMBL" id="RHN13972.1"/>
    </source>
</evidence>
<protein>
    <recommendedName>
        <fullName evidence="10">Shikimate dehydrogenase (NADP(+))</fullName>
        <shortName evidence="10">SDH</shortName>
        <ecNumber evidence="10">1.1.1.25</ecNumber>
    </recommendedName>
</protein>
<dbReference type="GO" id="GO:0050661">
    <property type="term" value="F:NADP binding"/>
    <property type="evidence" value="ECO:0007669"/>
    <property type="project" value="InterPro"/>
</dbReference>
<feature type="binding site" evidence="10">
    <location>
        <position position="237"/>
    </location>
    <ligand>
        <name>shikimate</name>
        <dbReference type="ChEBI" id="CHEBI:36208"/>
    </ligand>
</feature>
<keyword evidence="3 10" id="KW-0521">NADP</keyword>
<dbReference type="NCBIfam" id="NF009200">
    <property type="entry name" value="PRK12548.1"/>
    <property type="match status" value="1"/>
</dbReference>
<evidence type="ECO:0000313" key="17">
    <source>
        <dbReference type="Proteomes" id="UP000266376"/>
    </source>
</evidence>
<evidence type="ECO:0000256" key="1">
    <source>
        <dbReference type="ARBA" id="ARBA00004871"/>
    </source>
</evidence>
<comment type="caution">
    <text evidence="14">The sequence shown here is derived from an EMBL/GenBank/DDBJ whole genome shotgun (WGS) entry which is preliminary data.</text>
</comment>
<dbReference type="GO" id="GO:0009423">
    <property type="term" value="P:chorismate biosynthetic process"/>
    <property type="evidence" value="ECO:0007669"/>
    <property type="project" value="UniProtKB-UniRule"/>
</dbReference>
<keyword evidence="4 10" id="KW-0560">Oxidoreductase</keyword>
<dbReference type="Gene3D" id="3.40.50.10860">
    <property type="entry name" value="Leucine Dehydrogenase, chain A, domain 1"/>
    <property type="match status" value="1"/>
</dbReference>
<accession>A0A395XJX6</accession>
<evidence type="ECO:0000256" key="7">
    <source>
        <dbReference type="ARBA" id="ARBA00051639"/>
    </source>
</evidence>
<comment type="similarity">
    <text evidence="10">Belongs to the shikimate dehydrogenase family.</text>
</comment>
<dbReference type="InterPro" id="IPR011342">
    <property type="entry name" value="Shikimate_DH"/>
</dbReference>
<dbReference type="RefSeq" id="WP_118447920.1">
    <property type="nucleotide sequence ID" value="NZ_QRQQ01000014.1"/>
</dbReference>
<comment type="catalytic activity">
    <reaction evidence="7">
        <text>L-quinate + NAD(+) = 3-dehydroquinate + NADH + H(+)</text>
        <dbReference type="Rhea" id="RHEA:22364"/>
        <dbReference type="ChEBI" id="CHEBI:15378"/>
        <dbReference type="ChEBI" id="CHEBI:29751"/>
        <dbReference type="ChEBI" id="CHEBI:32364"/>
        <dbReference type="ChEBI" id="CHEBI:57540"/>
        <dbReference type="ChEBI" id="CHEBI:57945"/>
        <dbReference type="EC" id="1.1.1.24"/>
    </reaction>
</comment>
<feature type="binding site" evidence="10">
    <location>
        <position position="266"/>
    </location>
    <ligand>
        <name>shikimate</name>
        <dbReference type="ChEBI" id="CHEBI:36208"/>
    </ligand>
</feature>
<dbReference type="GO" id="GO:0019632">
    <property type="term" value="P:shikimate metabolic process"/>
    <property type="evidence" value="ECO:0007669"/>
    <property type="project" value="InterPro"/>
</dbReference>
<dbReference type="EMBL" id="QRQQ01000014">
    <property type="protein sequence ID" value="RHN13972.1"/>
    <property type="molecule type" value="Genomic_DNA"/>
</dbReference>
<feature type="binding site" evidence="10">
    <location>
        <begin position="133"/>
        <end position="137"/>
    </location>
    <ligand>
        <name>NADP(+)</name>
        <dbReference type="ChEBI" id="CHEBI:58349"/>
    </ligand>
</feature>
<comment type="catalytic activity">
    <reaction evidence="6 10">
        <text>shikimate + NADP(+) = 3-dehydroshikimate + NADPH + H(+)</text>
        <dbReference type="Rhea" id="RHEA:17737"/>
        <dbReference type="ChEBI" id="CHEBI:15378"/>
        <dbReference type="ChEBI" id="CHEBI:16630"/>
        <dbReference type="ChEBI" id="CHEBI:36208"/>
        <dbReference type="ChEBI" id="CHEBI:57783"/>
        <dbReference type="ChEBI" id="CHEBI:58349"/>
        <dbReference type="EC" id="1.1.1.25"/>
    </reaction>
</comment>
<evidence type="ECO:0000256" key="9">
    <source>
        <dbReference type="ARBA" id="ARBA00060613"/>
    </source>
</evidence>
<name>A0A395XJX6_9FIRM</name>
<feature type="binding site" evidence="10">
    <location>
        <begin position="22"/>
        <end position="24"/>
    </location>
    <ligand>
        <name>shikimate</name>
        <dbReference type="ChEBI" id="CHEBI:36208"/>
    </ligand>
</feature>
<feature type="binding site" evidence="10">
    <location>
        <position position="235"/>
    </location>
    <ligand>
        <name>NADP(+)</name>
        <dbReference type="ChEBI" id="CHEBI:58349"/>
    </ligand>
</feature>
<comment type="pathway">
    <text evidence="1 10">Metabolic intermediate biosynthesis; chorismate biosynthesis; chorismate from D-erythrose 4-phosphate and phosphoenolpyruvate: step 4/7.</text>
</comment>
<dbReference type="InterPro" id="IPR041121">
    <property type="entry name" value="SDH_C"/>
</dbReference>
<organism evidence="14 17">
    <name type="scientific">Dorea formicigenerans</name>
    <dbReference type="NCBI Taxonomy" id="39486"/>
    <lineage>
        <taxon>Bacteria</taxon>
        <taxon>Bacillati</taxon>
        <taxon>Bacillota</taxon>
        <taxon>Clostridia</taxon>
        <taxon>Lachnospirales</taxon>
        <taxon>Lachnospiraceae</taxon>
        <taxon>Dorea</taxon>
    </lineage>
</organism>
<dbReference type="Gene3D" id="3.40.50.720">
    <property type="entry name" value="NAD(P)-binding Rossmann-like Domain"/>
    <property type="match status" value="1"/>
</dbReference>
<dbReference type="FunFam" id="3.40.50.720:FF:000086">
    <property type="entry name" value="Quinate/shikimate dehydrogenase"/>
    <property type="match status" value="1"/>
</dbReference>
<evidence type="ECO:0000313" key="15">
    <source>
        <dbReference type="EMBL" id="RHK60246.1"/>
    </source>
</evidence>
<feature type="binding site" evidence="10">
    <location>
        <position position="259"/>
    </location>
    <ligand>
        <name>NADP(+)</name>
        <dbReference type="ChEBI" id="CHEBI:58349"/>
    </ligand>
</feature>
<proteinExistence type="inferred from homology"/>
<evidence type="ECO:0000313" key="18">
    <source>
        <dbReference type="Proteomes" id="UP000284152"/>
    </source>
</evidence>
<dbReference type="CDD" id="cd01065">
    <property type="entry name" value="NAD_bind_Shikimate_DH"/>
    <property type="match status" value="1"/>
</dbReference>
<dbReference type="NCBIfam" id="TIGR00507">
    <property type="entry name" value="aroE"/>
    <property type="match status" value="1"/>
</dbReference>
<dbReference type="PANTHER" id="PTHR21089:SF1">
    <property type="entry name" value="BIFUNCTIONAL 3-DEHYDROQUINATE DEHYDRATASE_SHIKIMATE DEHYDROGENASE, CHLOROPLASTIC"/>
    <property type="match status" value="1"/>
</dbReference>
<dbReference type="Pfam" id="PF08501">
    <property type="entry name" value="Shikimate_dh_N"/>
    <property type="match status" value="1"/>
</dbReference>
<dbReference type="Pfam" id="PF01488">
    <property type="entry name" value="Shikimate_DH"/>
    <property type="match status" value="1"/>
</dbReference>
<feature type="domain" description="Quinate/shikimate 5-dehydrogenase/glutamyl-tRNA reductase" evidence="11">
    <location>
        <begin position="123"/>
        <end position="208"/>
    </location>
</feature>
<evidence type="ECO:0000256" key="6">
    <source>
        <dbReference type="ARBA" id="ARBA00049442"/>
    </source>
</evidence>
<dbReference type="EMBL" id="QRNS01000035">
    <property type="protein sequence ID" value="RHK60246.1"/>
    <property type="molecule type" value="Genomic_DNA"/>
</dbReference>
<dbReference type="GO" id="GO:0030266">
    <property type="term" value="F:quinate 3-dehydrogenase (NAD+) activity"/>
    <property type="evidence" value="ECO:0007669"/>
    <property type="project" value="UniProtKB-EC"/>
</dbReference>
<evidence type="ECO:0000313" key="19">
    <source>
        <dbReference type="Proteomes" id="UP000285652"/>
    </source>
</evidence>
<feature type="domain" description="SDH C-terminal" evidence="13">
    <location>
        <begin position="261"/>
        <end position="286"/>
    </location>
</feature>
<dbReference type="Pfam" id="PF18317">
    <property type="entry name" value="SDH_C"/>
    <property type="match status" value="1"/>
</dbReference>
<dbReference type="PANTHER" id="PTHR21089">
    <property type="entry name" value="SHIKIMATE DEHYDROGENASE"/>
    <property type="match status" value="1"/>
</dbReference>
<dbReference type="EC" id="1.1.1.25" evidence="10"/>
<comment type="function">
    <text evidence="10">Involved in the biosynthesis of the chorismate, which leads to the biosynthesis of aromatic amino acids. Catalyzes the reversible NADPH linked reduction of 3-dehydroshikimate (DHSA) to yield shikimate (SA).</text>
</comment>
<comment type="subunit">
    <text evidence="10">Homodimer.</text>
</comment>
<keyword evidence="2 10" id="KW-0028">Amino-acid biosynthesis</keyword>
<dbReference type="InterPro" id="IPR013708">
    <property type="entry name" value="Shikimate_DH-bd_N"/>
</dbReference>
<dbReference type="GO" id="GO:0008652">
    <property type="term" value="P:amino acid biosynthetic process"/>
    <property type="evidence" value="ECO:0007669"/>
    <property type="project" value="UniProtKB-KW"/>
</dbReference>
<dbReference type="InterPro" id="IPR036291">
    <property type="entry name" value="NAD(P)-bd_dom_sf"/>
</dbReference>
<evidence type="ECO:0000313" key="14">
    <source>
        <dbReference type="EMBL" id="RGW47020.1"/>
    </source>
</evidence>
<evidence type="ECO:0000256" key="2">
    <source>
        <dbReference type="ARBA" id="ARBA00022605"/>
    </source>
</evidence>
<comment type="caution">
    <text evidence="10">Lacks conserved residue(s) required for the propagation of feature annotation.</text>
</comment>
<comment type="pathway">
    <text evidence="9">Aromatic compound metabolism; 3,4-dihydroxybenzoate biosynthesis; 3-dehydroquinate from D-quinate (NAD(+) route).</text>
</comment>
<evidence type="ECO:0000259" key="12">
    <source>
        <dbReference type="Pfam" id="PF08501"/>
    </source>
</evidence>
<dbReference type="GO" id="GO:0009073">
    <property type="term" value="P:aromatic amino acid family biosynthetic process"/>
    <property type="evidence" value="ECO:0007669"/>
    <property type="project" value="UniProtKB-KW"/>
</dbReference>
<feature type="binding site" evidence="10">
    <location>
        <position position="69"/>
    </location>
    <ligand>
        <name>shikimate</name>
        <dbReference type="ChEBI" id="CHEBI:36208"/>
    </ligand>
</feature>
<evidence type="ECO:0000259" key="11">
    <source>
        <dbReference type="Pfam" id="PF01488"/>
    </source>
</evidence>
<comment type="catalytic activity">
    <reaction evidence="8">
        <text>shikimate + NAD(+) = 3-dehydroshikimate + NADH + H(+)</text>
        <dbReference type="Rhea" id="RHEA:17741"/>
        <dbReference type="ChEBI" id="CHEBI:15378"/>
        <dbReference type="ChEBI" id="CHEBI:16630"/>
        <dbReference type="ChEBI" id="CHEBI:36208"/>
        <dbReference type="ChEBI" id="CHEBI:57540"/>
        <dbReference type="ChEBI" id="CHEBI:57945"/>
    </reaction>
</comment>
<dbReference type="HAMAP" id="MF_00222">
    <property type="entry name" value="Shikimate_DH_AroE"/>
    <property type="match status" value="1"/>
</dbReference>
<evidence type="ECO:0000256" key="8">
    <source>
        <dbReference type="ARBA" id="ARBA00052329"/>
    </source>
</evidence>
<feature type="domain" description="Shikimate dehydrogenase substrate binding N-terminal" evidence="12">
    <location>
        <begin position="14"/>
        <end position="96"/>
    </location>
</feature>
<evidence type="ECO:0000259" key="13">
    <source>
        <dbReference type="Pfam" id="PF18317"/>
    </source>
</evidence>
<evidence type="ECO:0000256" key="5">
    <source>
        <dbReference type="ARBA" id="ARBA00023141"/>
    </source>
</evidence>
<dbReference type="Proteomes" id="UP000285652">
    <property type="component" value="Unassembled WGS sequence"/>
</dbReference>